<feature type="compositionally biased region" description="Polar residues" evidence="1">
    <location>
        <begin position="261"/>
        <end position="271"/>
    </location>
</feature>
<dbReference type="AlphaFoldDB" id="A0A6M2CYN9"/>
<feature type="transmembrane region" description="Helical" evidence="2">
    <location>
        <begin position="554"/>
        <end position="574"/>
    </location>
</feature>
<keyword evidence="2" id="KW-0472">Membrane</keyword>
<dbReference type="InterPro" id="IPR052728">
    <property type="entry name" value="O2_lipid_transport_reg"/>
</dbReference>
<evidence type="ECO:0000259" key="3">
    <source>
        <dbReference type="SMART" id="SM00703"/>
    </source>
</evidence>
<feature type="compositionally biased region" description="Basic and acidic residues" evidence="1">
    <location>
        <begin position="250"/>
        <end position="259"/>
    </location>
</feature>
<dbReference type="InterPro" id="IPR006621">
    <property type="entry name" value="Nose-resist-to-fluoxetine_N"/>
</dbReference>
<feature type="transmembrane region" description="Helical" evidence="2">
    <location>
        <begin position="485"/>
        <end position="503"/>
    </location>
</feature>
<reference evidence="4" key="1">
    <citation type="submission" date="2019-09" db="EMBL/GenBank/DDBJ databases">
        <title>Organ-specific transcriptomic study of the physiology of the cattle tick, Rhipicephalus microplus.</title>
        <authorList>
            <person name="Tirloni L."/>
            <person name="Braz G."/>
            <person name="Gandara A.C.P."/>
            <person name="Sabadin G.A."/>
            <person name="da Silva R.M."/>
            <person name="Guizzo M.G."/>
            <person name="Machado J.A."/>
            <person name="Costa E.P."/>
            <person name="Gomes H.F."/>
            <person name="Moraes J."/>
            <person name="Mota M.B.S."/>
            <person name="Mesquita R.D."/>
            <person name="Alvarenga P.H."/>
            <person name="Alves F."/>
            <person name="Seixas A."/>
            <person name="da Fonseca R.N."/>
            <person name="Fogaca A."/>
            <person name="Logullo C."/>
            <person name="Tanaka A."/>
            <person name="Daffre S."/>
            <person name="Termignoni C."/>
            <person name="Vaz I.S.Jr."/>
            <person name="Oliveira P.L."/>
            <person name="Ribeiro J.M."/>
        </authorList>
    </citation>
    <scope>NUCLEOTIDE SEQUENCE</scope>
    <source>
        <strain evidence="4">Porto Alegre</strain>
    </source>
</reference>
<feature type="transmembrane region" description="Helical" evidence="2">
    <location>
        <begin position="392"/>
        <end position="410"/>
    </location>
</feature>
<accession>A0A6M2CYN9</accession>
<keyword evidence="2" id="KW-0812">Transmembrane</keyword>
<evidence type="ECO:0000256" key="2">
    <source>
        <dbReference type="SAM" id="Phobius"/>
    </source>
</evidence>
<name>A0A6M2CYN9_RHIMP</name>
<feature type="region of interest" description="Disordered" evidence="1">
    <location>
        <begin position="250"/>
        <end position="273"/>
    </location>
</feature>
<dbReference type="OrthoDB" id="118951at2759"/>
<feature type="transmembrane region" description="Helical" evidence="2">
    <location>
        <begin position="456"/>
        <end position="476"/>
    </location>
</feature>
<dbReference type="SMART" id="SM00703">
    <property type="entry name" value="NRF"/>
    <property type="match status" value="1"/>
</dbReference>
<evidence type="ECO:0000313" key="4">
    <source>
        <dbReference type="EMBL" id="NOV38381.1"/>
    </source>
</evidence>
<dbReference type="Pfam" id="PF20146">
    <property type="entry name" value="NRF"/>
    <property type="match status" value="1"/>
</dbReference>
<feature type="domain" description="Nose resistant-to-fluoxetine protein N-terminal" evidence="3">
    <location>
        <begin position="60"/>
        <end position="206"/>
    </location>
</feature>
<organism evidence="4">
    <name type="scientific">Rhipicephalus microplus</name>
    <name type="common">Cattle tick</name>
    <name type="synonym">Boophilus microplus</name>
    <dbReference type="NCBI Taxonomy" id="6941"/>
    <lineage>
        <taxon>Eukaryota</taxon>
        <taxon>Metazoa</taxon>
        <taxon>Ecdysozoa</taxon>
        <taxon>Arthropoda</taxon>
        <taxon>Chelicerata</taxon>
        <taxon>Arachnida</taxon>
        <taxon>Acari</taxon>
        <taxon>Parasitiformes</taxon>
        <taxon>Ixodida</taxon>
        <taxon>Ixodoidea</taxon>
        <taxon>Ixodidae</taxon>
        <taxon>Rhipicephalinae</taxon>
        <taxon>Rhipicephalus</taxon>
        <taxon>Boophilus</taxon>
    </lineage>
</organism>
<dbReference type="InterPro" id="IPR002656">
    <property type="entry name" value="Acyl_transf_3_dom"/>
</dbReference>
<feature type="transmembrane region" description="Helical" evidence="2">
    <location>
        <begin position="523"/>
        <end position="542"/>
    </location>
</feature>
<dbReference type="VEuPathDB" id="VectorBase:LOC119187086"/>
<feature type="transmembrane region" description="Helical" evidence="2">
    <location>
        <begin position="617"/>
        <end position="636"/>
    </location>
</feature>
<dbReference type="PANTHER" id="PTHR11161">
    <property type="entry name" value="O-ACYLTRANSFERASE"/>
    <property type="match status" value="1"/>
</dbReference>
<feature type="transmembrane region" description="Helical" evidence="2">
    <location>
        <begin position="215"/>
        <end position="237"/>
    </location>
</feature>
<feature type="transmembrane region" description="Helical" evidence="2">
    <location>
        <begin position="586"/>
        <end position="605"/>
    </location>
</feature>
<dbReference type="EMBL" id="GHWJ01005644">
    <property type="protein sequence ID" value="NOV38381.1"/>
    <property type="molecule type" value="Transcribed_RNA"/>
</dbReference>
<sequence length="696" mass="77526">MATIACRTQPKTVNFQRWHAQLLALFYVVLFSEATLSAPKRSHMVEDLHEEFLSAELPLSARCRHDVSVYMTHLQSGSDWAIKMFDSTGKMESGIMKGGRTFLGLYSECIEALPQATALSPSEDHTQHLPAFMSTYCLTTMRLHSEQKAEKQGIVSSICKKLSGSGITTGVCVPSTCTEEDVSAIATFAMCGFGCNGSATSTRCRRESMTLMADSPALVTTICLVLLTLVVIAATIIDYNGRRHVKKEAMKSSATEKHSVSAPTGKTNQEGSFGPKTRKALLCFSLLENGARLFGSEISMAGSLTVLNGLRFFSIAWIVCIHNRYISRDIAVFRNSHELYKNHLTTTIIDRGTLAVDTFLFVGGLLVGYANLTYLRKNNGQNNWLIYYFHRYLRTVPLMMITVAVSAFLMHHMGDGPLWMDIITTYESTCRDNWWMNLINIQNFINTKKACLPHTWYSAVDFQLYFIAPIFIYLLYRWPRVGKMVCGVLVVASASFTTVYTAVHGLGSVPGVYDYMEDVYIKPYFRISTYLAGILLGNYIVANKESISTTKINGRLGWLCSIICLLFAIFGLRIMNPPLESPLRGAFNASAPTVWCLGLTWIVYSSMAGCGGLVTKFLSCSVFAPLSKLVFAVYLTHQPLQYLFYASRQESFDYNYFLMGYFFVGNLALAFAVAALLTLVIEMPMCNLEKLVLGRG</sequence>
<protein>
    <recommendedName>
        <fullName evidence="3">Nose resistant-to-fluoxetine protein N-terminal domain-containing protein</fullName>
    </recommendedName>
</protein>
<feature type="transmembrane region" description="Helical" evidence="2">
    <location>
        <begin position="656"/>
        <end position="681"/>
    </location>
</feature>
<feature type="transmembrane region" description="Helical" evidence="2">
    <location>
        <begin position="354"/>
        <end position="372"/>
    </location>
</feature>
<keyword evidence="2" id="KW-1133">Transmembrane helix</keyword>
<evidence type="ECO:0000256" key="1">
    <source>
        <dbReference type="SAM" id="MobiDB-lite"/>
    </source>
</evidence>
<dbReference type="GO" id="GO:0016747">
    <property type="term" value="F:acyltransferase activity, transferring groups other than amino-acyl groups"/>
    <property type="evidence" value="ECO:0007669"/>
    <property type="project" value="InterPro"/>
</dbReference>
<dbReference type="PANTHER" id="PTHR11161:SF12">
    <property type="entry name" value="ACYLTRANSFERASE 3 DOMAIN-CONTAINING PROTEIN-RELATED"/>
    <property type="match status" value="1"/>
</dbReference>
<proteinExistence type="predicted"/>
<dbReference type="VEuPathDB" id="VectorBase:LOC119187085"/>
<dbReference type="Pfam" id="PF01757">
    <property type="entry name" value="Acyl_transf_3"/>
    <property type="match status" value="1"/>
</dbReference>